<dbReference type="InterPro" id="IPR001387">
    <property type="entry name" value="Cro/C1-type_HTH"/>
</dbReference>
<comment type="caution">
    <text evidence="3">The sequence shown here is derived from an EMBL/GenBank/DDBJ whole genome shotgun (WGS) entry which is preliminary data.</text>
</comment>
<dbReference type="InterPro" id="IPR010982">
    <property type="entry name" value="Lambda_DNA-bd_dom_sf"/>
</dbReference>
<evidence type="ECO:0000313" key="4">
    <source>
        <dbReference type="Proteomes" id="UP000281647"/>
    </source>
</evidence>
<feature type="domain" description="HTH cro/C1-type" evidence="2">
    <location>
        <begin position="19"/>
        <end position="73"/>
    </location>
</feature>
<sequence length="142" mass="15889">MCEIRTMTQTLSQIFIDWIRAGLKQPGKTQFELAKHLNIAHPQITQLLNGRRHLKIDEIPKIAAYLELDPPGFAADEREPIRGAANILSTLERIEGLKPENVAALMSVITGFLEANRARQQQPSPDDQPATAIPRRESQSSQ</sequence>
<accession>A0A432UZ73</accession>
<dbReference type="AlphaFoldDB" id="A0A432UZ73"/>
<protein>
    <submittedName>
        <fullName evidence="3">XRE family transcriptional regulator</fullName>
    </submittedName>
</protein>
<evidence type="ECO:0000256" key="1">
    <source>
        <dbReference type="SAM" id="MobiDB-lite"/>
    </source>
</evidence>
<keyword evidence="4" id="KW-1185">Reference proteome</keyword>
<dbReference type="Gene3D" id="1.10.260.40">
    <property type="entry name" value="lambda repressor-like DNA-binding domains"/>
    <property type="match status" value="1"/>
</dbReference>
<feature type="region of interest" description="Disordered" evidence="1">
    <location>
        <begin position="117"/>
        <end position="142"/>
    </location>
</feature>
<dbReference type="PROSITE" id="PS50943">
    <property type="entry name" value="HTH_CROC1"/>
    <property type="match status" value="1"/>
</dbReference>
<dbReference type="CDD" id="cd00093">
    <property type="entry name" value="HTH_XRE"/>
    <property type="match status" value="1"/>
</dbReference>
<gene>
    <name evidence="3" type="ORF">EET67_24780</name>
</gene>
<evidence type="ECO:0000313" key="3">
    <source>
        <dbReference type="EMBL" id="RUM95168.1"/>
    </source>
</evidence>
<dbReference type="EMBL" id="RKST01000066">
    <property type="protein sequence ID" value="RUM95168.1"/>
    <property type="molecule type" value="Genomic_DNA"/>
</dbReference>
<proteinExistence type="predicted"/>
<name>A0A432UZ73_9HYPH</name>
<dbReference type="Proteomes" id="UP000281647">
    <property type="component" value="Unassembled WGS sequence"/>
</dbReference>
<evidence type="ECO:0000259" key="2">
    <source>
        <dbReference type="PROSITE" id="PS50943"/>
    </source>
</evidence>
<dbReference type="Pfam" id="PF01381">
    <property type="entry name" value="HTH_3"/>
    <property type="match status" value="1"/>
</dbReference>
<dbReference type="SUPFAM" id="SSF47413">
    <property type="entry name" value="lambda repressor-like DNA-binding domains"/>
    <property type="match status" value="1"/>
</dbReference>
<reference evidence="3 4" key="1">
    <citation type="submission" date="2018-11" db="EMBL/GenBank/DDBJ databases">
        <title>Pseudaminobacter arsenicus sp. nov., an arsenic-resistant bacterium isolated from arsenic-rich aquifers.</title>
        <authorList>
            <person name="Mu Y."/>
        </authorList>
    </citation>
    <scope>NUCLEOTIDE SEQUENCE [LARGE SCALE GENOMIC DNA]</scope>
    <source>
        <strain evidence="3 4">CB3</strain>
    </source>
</reference>
<dbReference type="SMART" id="SM00530">
    <property type="entry name" value="HTH_XRE"/>
    <property type="match status" value="1"/>
</dbReference>
<dbReference type="GO" id="GO:0003677">
    <property type="term" value="F:DNA binding"/>
    <property type="evidence" value="ECO:0007669"/>
    <property type="project" value="InterPro"/>
</dbReference>
<dbReference type="OrthoDB" id="7984422at2"/>
<organism evidence="3 4">
    <name type="scientific">Borborobacter arsenicus</name>
    <dbReference type="NCBI Taxonomy" id="1851146"/>
    <lineage>
        <taxon>Bacteria</taxon>
        <taxon>Pseudomonadati</taxon>
        <taxon>Pseudomonadota</taxon>
        <taxon>Alphaproteobacteria</taxon>
        <taxon>Hyphomicrobiales</taxon>
        <taxon>Phyllobacteriaceae</taxon>
        <taxon>Borborobacter</taxon>
    </lineage>
</organism>